<dbReference type="PANTHER" id="PTHR43304">
    <property type="entry name" value="PHYTOCHROME-LIKE PROTEIN CPH1"/>
    <property type="match status" value="1"/>
</dbReference>
<gene>
    <name evidence="10" type="primary">atoS</name>
    <name evidence="10" type="ordered locus">HFX_6272</name>
    <name evidence="11" type="ORF">BM92_16625</name>
    <name evidence="12" type="ORF">C439_18218</name>
    <name evidence="13" type="ORF">E6P09_16545</name>
</gene>
<dbReference type="RefSeq" id="WP_004060850.1">
    <property type="nucleotide sequence ID" value="NC_017944.1"/>
</dbReference>
<keyword evidence="6" id="KW-0812">Transmembrane</keyword>
<dbReference type="SUPFAM" id="SSF55785">
    <property type="entry name" value="PYP-like sensor domain (PAS domain)"/>
    <property type="match status" value="2"/>
</dbReference>
<dbReference type="EMBL" id="CP039140">
    <property type="protein sequence ID" value="QCQ76928.1"/>
    <property type="molecule type" value="Genomic_DNA"/>
</dbReference>
<evidence type="ECO:0000259" key="8">
    <source>
        <dbReference type="PROSITE" id="PS50112"/>
    </source>
</evidence>
<keyword evidence="15" id="KW-1185">Reference proteome</keyword>
<dbReference type="GO" id="GO:0004673">
    <property type="term" value="F:protein histidine kinase activity"/>
    <property type="evidence" value="ECO:0007669"/>
    <property type="project" value="UniProtKB-EC"/>
</dbReference>
<feature type="domain" description="PAS" evidence="8">
    <location>
        <begin position="82"/>
        <end position="151"/>
    </location>
</feature>
<dbReference type="SUPFAM" id="SSF55874">
    <property type="entry name" value="ATPase domain of HSP90 chaperone/DNA topoisomerase II/histidine kinase"/>
    <property type="match status" value="1"/>
</dbReference>
<dbReference type="PATRIC" id="fig|523841.21.peg.3656"/>
<dbReference type="PROSITE" id="PS50113">
    <property type="entry name" value="PAC"/>
    <property type="match status" value="2"/>
</dbReference>
<evidence type="ECO:0000256" key="3">
    <source>
        <dbReference type="ARBA" id="ARBA00022553"/>
    </source>
</evidence>
<accession>I3RAY5</accession>
<dbReference type="InterPro" id="IPR000014">
    <property type="entry name" value="PAS"/>
</dbReference>
<dbReference type="SMART" id="SM00086">
    <property type="entry name" value="PAC"/>
    <property type="match status" value="2"/>
</dbReference>
<reference evidence="12 15" key="3">
    <citation type="journal article" date="2014" name="PLoS Genet.">
        <title>Phylogenetically driven sequencing of extremely halophilic archaea reveals strategies for static and dynamic osmo-response.</title>
        <authorList>
            <person name="Becker E.A."/>
            <person name="Seitzer P.M."/>
            <person name="Tritt A."/>
            <person name="Larsen D."/>
            <person name="Krusor M."/>
            <person name="Yao A.I."/>
            <person name="Wu D."/>
            <person name="Madern D."/>
            <person name="Eisen J.A."/>
            <person name="Darling A.E."/>
            <person name="Facciotti M.T."/>
        </authorList>
    </citation>
    <scope>NUCLEOTIDE SEQUENCE [LARGE SCALE GENOMIC DNA]</scope>
    <source>
        <strain evidence="12">ATCC 33500</strain>
        <strain evidence="15">ATCC 33500 / DSM 1411 / JCM 8866 / NBRC 14739 / NCIMB 2177 / R-4</strain>
    </source>
</reference>
<dbReference type="InterPro" id="IPR001610">
    <property type="entry name" value="PAC"/>
</dbReference>
<evidence type="ECO:0000313" key="11">
    <source>
        <dbReference type="EMBL" id="AHZ24532.1"/>
    </source>
</evidence>
<dbReference type="InterPro" id="IPR000700">
    <property type="entry name" value="PAS-assoc_C"/>
</dbReference>
<evidence type="ECO:0000313" key="16">
    <source>
        <dbReference type="Proteomes" id="UP000027075"/>
    </source>
</evidence>
<evidence type="ECO:0000259" key="7">
    <source>
        <dbReference type="PROSITE" id="PS50109"/>
    </source>
</evidence>
<dbReference type="Gene3D" id="3.30.450.20">
    <property type="entry name" value="PAS domain"/>
    <property type="match status" value="2"/>
</dbReference>
<organism evidence="10 14">
    <name type="scientific">Haloferax mediterranei (strain ATCC 33500 / DSM 1411 / JCM 8866 / NBRC 14739 / NCIMB 2177 / R-4)</name>
    <name type="common">Halobacterium mediterranei</name>
    <dbReference type="NCBI Taxonomy" id="523841"/>
    <lineage>
        <taxon>Archaea</taxon>
        <taxon>Methanobacteriati</taxon>
        <taxon>Methanobacteriota</taxon>
        <taxon>Stenosarchaea group</taxon>
        <taxon>Halobacteria</taxon>
        <taxon>Halobacteriales</taxon>
        <taxon>Haloferacaceae</taxon>
        <taxon>Haloferax</taxon>
    </lineage>
</organism>
<dbReference type="EMBL" id="CP001871">
    <property type="protein sequence ID" value="AFK21395.1"/>
    <property type="molecule type" value="Genomic_DNA"/>
</dbReference>
<dbReference type="PANTHER" id="PTHR43304:SF1">
    <property type="entry name" value="PAC DOMAIN-CONTAINING PROTEIN"/>
    <property type="match status" value="1"/>
</dbReference>
<comment type="catalytic activity">
    <reaction evidence="1">
        <text>ATP + protein L-histidine = ADP + protein N-phospho-L-histidine.</text>
        <dbReference type="EC" id="2.7.13.3"/>
    </reaction>
</comment>
<dbReference type="Proteomes" id="UP000011603">
    <property type="component" value="Unassembled WGS sequence"/>
</dbReference>
<evidence type="ECO:0000256" key="4">
    <source>
        <dbReference type="ARBA" id="ARBA00022679"/>
    </source>
</evidence>
<evidence type="ECO:0000259" key="9">
    <source>
        <dbReference type="PROSITE" id="PS50113"/>
    </source>
</evidence>
<dbReference type="Gene3D" id="3.30.565.10">
    <property type="entry name" value="Histidine kinase-like ATPase, C-terminal domain"/>
    <property type="match status" value="1"/>
</dbReference>
<dbReference type="EC" id="2.7.13.3" evidence="2"/>
<keyword evidence="6" id="KW-1133">Transmembrane helix</keyword>
<dbReference type="InterPro" id="IPR003594">
    <property type="entry name" value="HATPase_dom"/>
</dbReference>
<geneLocation type="plasmid" evidence="11 16">
    <name>HMPLAS1</name>
</geneLocation>
<dbReference type="OrthoDB" id="200505at2157"/>
<dbReference type="InterPro" id="IPR013767">
    <property type="entry name" value="PAS_fold"/>
</dbReference>
<dbReference type="Proteomes" id="UP000027075">
    <property type="component" value="Plasmid HMPLAS1"/>
</dbReference>
<feature type="domain" description="Histidine kinase" evidence="7">
    <location>
        <begin position="331"/>
        <end position="534"/>
    </location>
</feature>
<dbReference type="EMBL" id="CP007554">
    <property type="protein sequence ID" value="AHZ24532.1"/>
    <property type="molecule type" value="Genomic_DNA"/>
</dbReference>
<keyword evidence="6" id="KW-0472">Membrane</keyword>
<evidence type="ECO:0000313" key="15">
    <source>
        <dbReference type="Proteomes" id="UP000011603"/>
    </source>
</evidence>
<dbReference type="Pfam" id="PF00989">
    <property type="entry name" value="PAS"/>
    <property type="match status" value="1"/>
</dbReference>
<dbReference type="PRINTS" id="PR00344">
    <property type="entry name" value="BCTRLSENSOR"/>
</dbReference>
<proteinExistence type="predicted"/>
<evidence type="ECO:0000256" key="6">
    <source>
        <dbReference type="SAM" id="Phobius"/>
    </source>
</evidence>
<dbReference type="InterPro" id="IPR052162">
    <property type="entry name" value="Sensor_kinase/Photoreceptor"/>
</dbReference>
<dbReference type="InterPro" id="IPR004358">
    <property type="entry name" value="Sig_transdc_His_kin-like_C"/>
</dbReference>
<dbReference type="InterPro" id="IPR005467">
    <property type="entry name" value="His_kinase_dom"/>
</dbReference>
<geneLocation type="plasmid" evidence="13 17">
    <name>pHME505</name>
</geneLocation>
<dbReference type="Proteomes" id="UP000006469">
    <property type="component" value="Plasmid pHM500"/>
</dbReference>
<dbReference type="PROSITE" id="PS50109">
    <property type="entry name" value="HIS_KIN"/>
    <property type="match status" value="1"/>
</dbReference>
<dbReference type="HOGENOM" id="CLU_000445_114_39_2"/>
<feature type="transmembrane region" description="Helical" evidence="6">
    <location>
        <begin position="50"/>
        <end position="67"/>
    </location>
</feature>
<dbReference type="InterPro" id="IPR035965">
    <property type="entry name" value="PAS-like_dom_sf"/>
</dbReference>
<keyword evidence="3" id="KW-0597">Phosphoprotein</keyword>
<evidence type="ECO:0000256" key="1">
    <source>
        <dbReference type="ARBA" id="ARBA00000085"/>
    </source>
</evidence>
<feature type="domain" description="PAC" evidence="9">
    <location>
        <begin position="274"/>
        <end position="327"/>
    </location>
</feature>
<evidence type="ECO:0000313" key="17">
    <source>
        <dbReference type="Proteomes" id="UP000299011"/>
    </source>
</evidence>
<evidence type="ECO:0000256" key="2">
    <source>
        <dbReference type="ARBA" id="ARBA00012438"/>
    </source>
</evidence>
<evidence type="ECO:0000313" key="13">
    <source>
        <dbReference type="EMBL" id="QCQ76928.1"/>
    </source>
</evidence>
<dbReference type="InterPro" id="IPR036890">
    <property type="entry name" value="HATPase_C_sf"/>
</dbReference>
<feature type="transmembrane region" description="Helical" evidence="6">
    <location>
        <begin position="15"/>
        <end position="38"/>
    </location>
</feature>
<reference evidence="10" key="1">
    <citation type="journal article" date="2012" name="Appl. Environ. Microbiol.">
        <title>Identification of the haloarchaeal phasin (PhaP) that functions in polyhydroxyalkanoate accumulation and granule formation in Haloferax mediterranei.</title>
        <authorList>
            <person name="Cai S."/>
            <person name="Cai L."/>
            <person name="Liu H."/>
            <person name="Liu X."/>
            <person name="Han J."/>
            <person name="Zhou J."/>
            <person name="Xiang H."/>
        </authorList>
    </citation>
    <scope>NUCLEOTIDE SEQUENCE</scope>
    <source>
        <strain evidence="10">CGMCC 1.2087</strain>
    </source>
</reference>
<feature type="domain" description="PAS" evidence="8">
    <location>
        <begin position="203"/>
        <end position="249"/>
    </location>
</feature>
<dbReference type="AlphaFoldDB" id="I3RAY5"/>
<dbReference type="EMBL" id="AOLO01000015">
    <property type="protein sequence ID" value="ELZ97284.1"/>
    <property type="molecule type" value="Genomic_DNA"/>
</dbReference>
<reference evidence="11 16" key="4">
    <citation type="submission" date="2014-04" db="EMBL/GenBank/DDBJ databases">
        <title>Transcriptional profiles of Haloferax mediterranei on the basis of nitrogen availability.</title>
        <authorList>
            <person name="Bautista V."/>
        </authorList>
    </citation>
    <scope>NUCLEOTIDE SEQUENCE [LARGE SCALE GENOMIC DNA]</scope>
    <source>
        <strain evidence="11">ATCC 33500</strain>
        <strain evidence="16">ATCC 33500 / DSM 1411 / JCM 8866 / NBRC 14739 / NCIMB 2177 / R-4</strain>
        <plasmid evidence="11">HMPLAS1</plasmid>
        <plasmid evidence="16">Plasmid HMPLAS1</plasmid>
    </source>
</reference>
<dbReference type="SMART" id="SM00091">
    <property type="entry name" value="PAS"/>
    <property type="match status" value="2"/>
</dbReference>
<dbReference type="NCBIfam" id="TIGR00229">
    <property type="entry name" value="sensory_box"/>
    <property type="match status" value="2"/>
</dbReference>
<evidence type="ECO:0000256" key="5">
    <source>
        <dbReference type="ARBA" id="ARBA00022777"/>
    </source>
</evidence>
<sequence>MNNSPLDSLDARAIALAYLVFGVVGMLGGELFLFLVFGTPLAPMETLQKGLFFIGISSVLVGILAAWKDRQIERQQASVRSSLNQLKSVLDASPVAILAVTPDGRVTRWNEAASETFGWKRHEVVGELLPIIADDRREEVEALLQQSIEEGGLSNHPVERRRKDGEKREFLLSTALVRDADGEVTEIVGVFVDITEQKRREHRLREFEMAVEQAGHAICLTQPDGEITYVNPAFEHITGYNREEATGKTPSILKSGEMDDSYYDTLWETIKSGSTWQEKIVDQRKNGEFYTASQTIAPIAKDGEILGYVAIQSDITESKLIRQRLGVLNRMLRHNLRNRVNVVEGYAEMIRTNAADEELVSAADNILKASGELVTLADKAQTVTDLLEADEAARSIRDIVDTSVSRAESRYPDATVELNIEPDCAAQVDNRIGVAIDELVANALEHGGETVRIDVSLSSSDEAKLVIRVSDDGPGLPESEWNVIQRGEETPLKHGTGMGLWLVHWIVTKAGGSMQLDSTNLGGASVVLELPVGVADDTKRSERQSGH</sequence>
<keyword evidence="4" id="KW-0808">Transferase</keyword>
<dbReference type="GeneID" id="40158060"/>
<evidence type="ECO:0000313" key="10">
    <source>
        <dbReference type="EMBL" id="AFK21395.1"/>
    </source>
</evidence>
<name>I3RAY5_HALMT</name>
<protein>
    <recommendedName>
        <fullName evidence="2">histidine kinase</fullName>
        <ecNumber evidence="2">2.7.13.3</ecNumber>
    </recommendedName>
</protein>
<reference evidence="10 14" key="2">
    <citation type="journal article" date="2012" name="J. Bacteriol.">
        <title>Complete genome sequence of the metabolically versatile halophilic archaeon Haloferax mediterranei, a poly(3-hydroxybutyrate-co-3-hydroxyvalerate) producer.</title>
        <authorList>
            <person name="Han J."/>
            <person name="Zhang F."/>
            <person name="Hou J."/>
            <person name="Liu X."/>
            <person name="Li M."/>
            <person name="Liu H."/>
            <person name="Cai L."/>
            <person name="Zhang B."/>
            <person name="Chen Y."/>
            <person name="Zhou J."/>
            <person name="Hu S."/>
            <person name="Xiang H."/>
        </authorList>
    </citation>
    <scope>NUCLEOTIDE SEQUENCE [LARGE SCALE GENOMIC DNA]</scope>
    <source>
        <strain evidence="14">ATCC 33500 / DSM 1411 / JCM 8866 / NBRC 14739 / NCIMB 2177 / R-4</strain>
        <strain evidence="10">CGMCC 1.2087</strain>
        <plasmid evidence="14">pHM500</plasmid>
    </source>
</reference>
<geneLocation type="plasmid" evidence="10 14">
    <name>pHM500</name>
</geneLocation>
<dbReference type="KEGG" id="hme:HFX_6272"/>
<evidence type="ECO:0000313" key="12">
    <source>
        <dbReference type="EMBL" id="ELZ97284.1"/>
    </source>
</evidence>
<reference evidence="10" key="5">
    <citation type="submission" date="2014-05" db="EMBL/GenBank/DDBJ databases">
        <authorList>
            <person name="Wang L."/>
            <person name="Yang H."/>
            <person name="Xiang H."/>
        </authorList>
    </citation>
    <scope>NUCLEOTIDE SEQUENCE</scope>
    <source>
        <strain evidence="10">CGMCC 1.2087</strain>
        <plasmid evidence="10">pHM500</plasmid>
    </source>
</reference>
<dbReference type="SMART" id="SM00387">
    <property type="entry name" value="HATPase_c"/>
    <property type="match status" value="1"/>
</dbReference>
<dbReference type="Pfam" id="PF02518">
    <property type="entry name" value="HATPase_c"/>
    <property type="match status" value="1"/>
</dbReference>
<dbReference type="PROSITE" id="PS50112">
    <property type="entry name" value="PAS"/>
    <property type="match status" value="2"/>
</dbReference>
<keyword evidence="5 10" id="KW-0418">Kinase</keyword>
<dbReference type="Pfam" id="PF13426">
    <property type="entry name" value="PAS_9"/>
    <property type="match status" value="1"/>
</dbReference>
<dbReference type="Proteomes" id="UP000299011">
    <property type="component" value="Plasmid pHME505"/>
</dbReference>
<feature type="domain" description="PAC" evidence="9">
    <location>
        <begin position="154"/>
        <end position="206"/>
    </location>
</feature>
<keyword evidence="10" id="KW-0614">Plasmid</keyword>
<dbReference type="CDD" id="cd00130">
    <property type="entry name" value="PAS"/>
    <property type="match status" value="2"/>
</dbReference>
<evidence type="ECO:0000313" key="14">
    <source>
        <dbReference type="Proteomes" id="UP000006469"/>
    </source>
</evidence>
<dbReference type="GO" id="GO:0006355">
    <property type="term" value="P:regulation of DNA-templated transcription"/>
    <property type="evidence" value="ECO:0007669"/>
    <property type="project" value="InterPro"/>
</dbReference>
<reference evidence="13 17" key="6">
    <citation type="submission" date="2019-04" db="EMBL/GenBank/DDBJ databases">
        <title>Methylomes of two halophilic Archaea, Haloarcula marismortui and Haloferax mediterranei.</title>
        <authorList>
            <person name="DasSarma S."/>
            <person name="DasSarma P."/>
            <person name="DasSarma S."/>
            <person name="Fomenkov A."/>
            <person name="Vincze T."/>
            <person name="Anton B.P."/>
            <person name="Roberts R.J."/>
        </authorList>
    </citation>
    <scope>NUCLEOTIDE SEQUENCE [LARGE SCALE GENOMIC DNA]</scope>
    <source>
        <strain evidence="13">ATCC 33500</strain>
        <strain evidence="17">ATCC 33500 / DSM 1411 / JCM 8866 / NBRC 14739 / NCIMB 2177 / R-4</strain>
        <plasmid evidence="13 17">pHME505</plasmid>
    </source>
</reference>